<comment type="caution">
    <text evidence="1">The sequence shown here is derived from an EMBL/GenBank/DDBJ whole genome shotgun (WGS) entry which is preliminary data.</text>
</comment>
<dbReference type="EMBL" id="QJTC01000011">
    <property type="protein sequence ID" value="PYE77941.1"/>
    <property type="molecule type" value="Genomic_DNA"/>
</dbReference>
<dbReference type="Gene3D" id="3.20.20.80">
    <property type="entry name" value="Glycosidases"/>
    <property type="match status" value="1"/>
</dbReference>
<keyword evidence="2" id="KW-1185">Reference proteome</keyword>
<accession>A0A318SL25</accession>
<gene>
    <name evidence="1" type="ORF">DFQ15_11186</name>
</gene>
<evidence type="ECO:0008006" key="3">
    <source>
        <dbReference type="Google" id="ProtNLM"/>
    </source>
</evidence>
<sequence length="599" mass="66678">MAAGLAQARAAARPPAAEPFYLAPTVESLLLCDEAAENLKIFPIEAAYVYCGKRKLDGSAALARLLDTLEPGGPKGKVQVGYTQTLKLLSLYKRGPKGWELDLAQVDTLLRPVTKVARPVVLYLAADHFDTIGPLAEELRQDKRNLMLLADGRPAASSYFGYPILPYTLQTDADIPVNRYRFAALRAIARRIAELPPQARKRIVAITLLGELHHMFPNFESGMGAYEDIRVTDYSPASVAGFRLWLRQRYGSIETFQARTGLAYDGFDAVPAPSKNIRKDVLDSFGEHYDAFADGTLPFSGWLWDPQQRIAALDLYIDGKRQGPVPRGFNRLDVYRADESVLDPNVGYRIDFDFSGMTPGRHRAQIVAESAGTRYELAQVEFVVGSRHPVPAWHRAAPAVAGLPSAQALPGVKSWLDLPRSLQDVYFNPLARDWNQYRAGQVRAFMQAFYDVAVQAGLPADKLYSHQIVPQVNSSWNPQLLAVGDTLAADTPWKPGFNLYGGATDSAWVRGFIAERRWRGYGVPEFHPQQWKRPGNALKALRSHQQAGARFVSPYYFSPVPQRFRPPGIHGVSRMELRPDNPLDGSDQFYDAIRALARE</sequence>
<dbReference type="Proteomes" id="UP000247540">
    <property type="component" value="Unassembled WGS sequence"/>
</dbReference>
<name>A0A318SL25_9BURK</name>
<organism evidence="1 2">
    <name type="scientific">Xylophilus ampelinus</name>
    <dbReference type="NCBI Taxonomy" id="54067"/>
    <lineage>
        <taxon>Bacteria</taxon>
        <taxon>Pseudomonadati</taxon>
        <taxon>Pseudomonadota</taxon>
        <taxon>Betaproteobacteria</taxon>
        <taxon>Burkholderiales</taxon>
        <taxon>Xylophilus</taxon>
    </lineage>
</organism>
<dbReference type="AlphaFoldDB" id="A0A318SL25"/>
<proteinExistence type="predicted"/>
<evidence type="ECO:0000313" key="1">
    <source>
        <dbReference type="EMBL" id="PYE77941.1"/>
    </source>
</evidence>
<reference evidence="1 2" key="1">
    <citation type="submission" date="2018-06" db="EMBL/GenBank/DDBJ databases">
        <title>Genomic Encyclopedia of Type Strains, Phase III (KMG-III): the genomes of soil and plant-associated and newly described type strains.</title>
        <authorList>
            <person name="Whitman W."/>
        </authorList>
    </citation>
    <scope>NUCLEOTIDE SEQUENCE [LARGE SCALE GENOMIC DNA]</scope>
    <source>
        <strain evidence="1 2">CECT 7646</strain>
    </source>
</reference>
<evidence type="ECO:0000313" key="2">
    <source>
        <dbReference type="Proteomes" id="UP000247540"/>
    </source>
</evidence>
<dbReference type="OrthoDB" id="8790280at2"/>
<protein>
    <recommendedName>
        <fullName evidence="3">Beta-galactosidase-like protein</fullName>
    </recommendedName>
</protein>